<feature type="domain" description="Ras-GAP" evidence="17">
    <location>
        <begin position="1116"/>
        <end position="1332"/>
    </location>
</feature>
<feature type="compositionally biased region" description="Basic and acidic residues" evidence="16">
    <location>
        <begin position="1761"/>
        <end position="1770"/>
    </location>
</feature>
<feature type="coiled-coil region" evidence="15">
    <location>
        <begin position="680"/>
        <end position="707"/>
    </location>
</feature>
<dbReference type="InterPro" id="IPR001715">
    <property type="entry name" value="CH_dom"/>
</dbReference>
<evidence type="ECO:0000256" key="12">
    <source>
        <dbReference type="ARBA" id="ARBA00023128"/>
    </source>
</evidence>
<evidence type="ECO:0000259" key="18">
    <source>
        <dbReference type="PROSITE" id="PS50021"/>
    </source>
</evidence>
<keyword evidence="15" id="KW-0175">Coiled coil</keyword>
<evidence type="ECO:0000313" key="20">
    <source>
        <dbReference type="EMBL" id="KAE9983917.1"/>
    </source>
</evidence>
<dbReference type="GO" id="GO:0005096">
    <property type="term" value="F:GTPase activator activity"/>
    <property type="evidence" value="ECO:0007669"/>
    <property type="project" value="TreeGrafter"/>
</dbReference>
<evidence type="ECO:0000256" key="7">
    <source>
        <dbReference type="ARBA" id="ARBA00022792"/>
    </source>
</evidence>
<evidence type="ECO:0000256" key="3">
    <source>
        <dbReference type="ARBA" id="ARBA00013483"/>
    </source>
</evidence>
<evidence type="ECO:0000256" key="5">
    <source>
        <dbReference type="ARBA" id="ARBA00022448"/>
    </source>
</evidence>
<evidence type="ECO:0000256" key="11">
    <source>
        <dbReference type="ARBA" id="ARBA00023010"/>
    </source>
</evidence>
<keyword evidence="9" id="KW-0809">Transit peptide</keyword>
<dbReference type="GO" id="GO:0046580">
    <property type="term" value="P:negative regulation of Ras protein signal transduction"/>
    <property type="evidence" value="ECO:0007669"/>
    <property type="project" value="TreeGrafter"/>
</dbReference>
<evidence type="ECO:0000256" key="14">
    <source>
        <dbReference type="ARBA" id="ARBA00059797"/>
    </source>
</evidence>
<dbReference type="InterPro" id="IPR000593">
    <property type="entry name" value="RasGAP_C"/>
</dbReference>
<evidence type="ECO:0000256" key="10">
    <source>
        <dbReference type="ARBA" id="ARBA00022989"/>
    </source>
</evidence>
<feature type="compositionally biased region" description="Acidic residues" evidence="16">
    <location>
        <begin position="461"/>
        <end position="474"/>
    </location>
</feature>
<feature type="region of interest" description="Disordered" evidence="16">
    <location>
        <begin position="1872"/>
        <end position="1920"/>
    </location>
</feature>
<gene>
    <name evidence="20" type="ORF">EG328_009366</name>
</gene>
<dbReference type="PANTHER" id="PTHR14149:SF14">
    <property type="entry name" value="CALPONIN-HOMOLOGY (CH) DOMAIN-CONTAINING PROTEIN"/>
    <property type="match status" value="1"/>
</dbReference>
<dbReference type="InterPro" id="IPR000048">
    <property type="entry name" value="IQ_motif_EF-hand-BS"/>
</dbReference>
<dbReference type="Proteomes" id="UP000447873">
    <property type="component" value="Unassembled WGS sequence"/>
</dbReference>
<proteinExistence type="inferred from homology"/>
<feature type="compositionally biased region" description="Polar residues" evidence="16">
    <location>
        <begin position="81"/>
        <end position="94"/>
    </location>
</feature>
<dbReference type="EMBL" id="WNWS01000056">
    <property type="protein sequence ID" value="KAE9983917.1"/>
    <property type="molecule type" value="Genomic_DNA"/>
</dbReference>
<feature type="compositionally biased region" description="Polar residues" evidence="16">
    <location>
        <begin position="101"/>
        <end position="122"/>
    </location>
</feature>
<comment type="subcellular location">
    <subcellularLocation>
        <location evidence="1">Mitochondrion inner membrane</location>
        <topology evidence="1">Single-pass membrane protein</topology>
    </subcellularLocation>
</comment>
<dbReference type="Gene3D" id="3.40.50.1000">
    <property type="entry name" value="HAD superfamily/HAD-like"/>
    <property type="match status" value="1"/>
</dbReference>
<dbReference type="Pfam" id="PF00616">
    <property type="entry name" value="RasGAP"/>
    <property type="match status" value="1"/>
</dbReference>
<dbReference type="GO" id="GO:0005938">
    <property type="term" value="C:cell cortex"/>
    <property type="evidence" value="ECO:0007669"/>
    <property type="project" value="TreeGrafter"/>
</dbReference>
<dbReference type="SUPFAM" id="SSF143885">
    <property type="entry name" value="RGC domain-like"/>
    <property type="match status" value="1"/>
</dbReference>
<dbReference type="PROSITE" id="PS50021">
    <property type="entry name" value="CH"/>
    <property type="match status" value="1"/>
</dbReference>
<dbReference type="SMART" id="SM00015">
    <property type="entry name" value="IQ"/>
    <property type="match status" value="12"/>
</dbReference>
<feature type="region of interest" description="Disordered" evidence="16">
    <location>
        <begin position="202"/>
        <end position="223"/>
    </location>
</feature>
<evidence type="ECO:0000313" key="21">
    <source>
        <dbReference type="Proteomes" id="UP000447873"/>
    </source>
</evidence>
<feature type="compositionally biased region" description="Basic and acidic residues" evidence="16">
    <location>
        <begin position="1879"/>
        <end position="1892"/>
    </location>
</feature>
<dbReference type="GO" id="GO:0005743">
    <property type="term" value="C:mitochondrial inner membrane"/>
    <property type="evidence" value="ECO:0007669"/>
    <property type="project" value="UniProtKB-SubCell"/>
</dbReference>
<evidence type="ECO:0000256" key="8">
    <source>
        <dbReference type="ARBA" id="ARBA00022927"/>
    </source>
</evidence>
<dbReference type="InterPro" id="IPR036412">
    <property type="entry name" value="HAD-like_sf"/>
</dbReference>
<dbReference type="FunFam" id="3.40.50.1000:FF:000019">
    <property type="entry name" value="Mitochondrial import inner membrane translocase subunit TIM50"/>
    <property type="match status" value="1"/>
</dbReference>
<dbReference type="InterPro" id="IPR036872">
    <property type="entry name" value="CH_dom_sf"/>
</dbReference>
<name>A0A8H3VA67_VENIN</name>
<evidence type="ECO:0000256" key="2">
    <source>
        <dbReference type="ARBA" id="ARBA00006344"/>
    </source>
</evidence>
<comment type="caution">
    <text evidence="20">The sequence shown here is derived from an EMBL/GenBank/DDBJ whole genome shotgun (WGS) entry which is preliminary data.</text>
</comment>
<dbReference type="SUPFAM" id="SSF48350">
    <property type="entry name" value="GTPase activation domain, GAP"/>
    <property type="match status" value="1"/>
</dbReference>
<dbReference type="InterPro" id="IPR004274">
    <property type="entry name" value="FCP1_dom"/>
</dbReference>
<feature type="compositionally biased region" description="Polar residues" evidence="16">
    <location>
        <begin position="136"/>
        <end position="172"/>
    </location>
</feature>
<organism evidence="20 21">
    <name type="scientific">Venturia inaequalis</name>
    <name type="common">Apple scab fungus</name>
    <dbReference type="NCBI Taxonomy" id="5025"/>
    <lineage>
        <taxon>Eukaryota</taxon>
        <taxon>Fungi</taxon>
        <taxon>Dikarya</taxon>
        <taxon>Ascomycota</taxon>
        <taxon>Pezizomycotina</taxon>
        <taxon>Dothideomycetes</taxon>
        <taxon>Pleosporomycetidae</taxon>
        <taxon>Venturiales</taxon>
        <taxon>Venturiaceae</taxon>
        <taxon>Venturia</taxon>
    </lineage>
</organism>
<dbReference type="SMART" id="SM00577">
    <property type="entry name" value="CPDc"/>
    <property type="match status" value="1"/>
</dbReference>
<keyword evidence="5" id="KW-0813">Transport</keyword>
<feature type="region of interest" description="Disordered" evidence="16">
    <location>
        <begin position="1"/>
        <end position="187"/>
    </location>
</feature>
<dbReference type="SUPFAM" id="SSF56784">
    <property type="entry name" value="HAD-like"/>
    <property type="match status" value="1"/>
</dbReference>
<evidence type="ECO:0000259" key="19">
    <source>
        <dbReference type="PROSITE" id="PS50969"/>
    </source>
</evidence>
<feature type="compositionally biased region" description="Polar residues" evidence="16">
    <location>
        <begin position="39"/>
        <end position="52"/>
    </location>
</feature>
<evidence type="ECO:0000256" key="1">
    <source>
        <dbReference type="ARBA" id="ARBA00004434"/>
    </source>
</evidence>
<keyword evidence="6" id="KW-0812">Transmembrane</keyword>
<evidence type="ECO:0000256" key="15">
    <source>
        <dbReference type="SAM" id="Coils"/>
    </source>
</evidence>
<feature type="region of interest" description="Disordered" evidence="16">
    <location>
        <begin position="455"/>
        <end position="474"/>
    </location>
</feature>
<dbReference type="Gene3D" id="1.10.418.10">
    <property type="entry name" value="Calponin-like domain"/>
    <property type="match status" value="1"/>
</dbReference>
<evidence type="ECO:0000256" key="9">
    <source>
        <dbReference type="ARBA" id="ARBA00022946"/>
    </source>
</evidence>
<dbReference type="Pfam" id="PF00612">
    <property type="entry name" value="IQ"/>
    <property type="match status" value="2"/>
</dbReference>
<dbReference type="PROSITE" id="PS50018">
    <property type="entry name" value="RAS_GTPASE_ACTIV_2"/>
    <property type="match status" value="1"/>
</dbReference>
<dbReference type="PROSITE" id="PS50096">
    <property type="entry name" value="IQ"/>
    <property type="match status" value="12"/>
</dbReference>
<dbReference type="Pfam" id="PF03836">
    <property type="entry name" value="RasGAP_C"/>
    <property type="match status" value="1"/>
</dbReference>
<dbReference type="PROSITE" id="PS50969">
    <property type="entry name" value="FCP1"/>
    <property type="match status" value="1"/>
</dbReference>
<feature type="compositionally biased region" description="Polar residues" evidence="16">
    <location>
        <begin position="1793"/>
        <end position="1807"/>
    </location>
</feature>
<evidence type="ECO:0000256" key="16">
    <source>
        <dbReference type="SAM" id="MobiDB-lite"/>
    </source>
</evidence>
<evidence type="ECO:0000256" key="6">
    <source>
        <dbReference type="ARBA" id="ARBA00022692"/>
    </source>
</evidence>
<keyword evidence="12" id="KW-0496">Mitochondrion</keyword>
<accession>A0A8H3VA67</accession>
<feature type="region of interest" description="Disordered" evidence="16">
    <location>
        <begin position="1750"/>
        <end position="1860"/>
    </location>
</feature>
<comment type="similarity">
    <text evidence="2">Belongs to the TIM50 family.</text>
</comment>
<dbReference type="SMART" id="SM00323">
    <property type="entry name" value="RasGAP"/>
    <property type="match status" value="1"/>
</dbReference>
<feature type="compositionally biased region" description="Low complexity" evidence="16">
    <location>
        <begin position="26"/>
        <end position="38"/>
    </location>
</feature>
<evidence type="ECO:0000256" key="13">
    <source>
        <dbReference type="ARBA" id="ARBA00023136"/>
    </source>
</evidence>
<dbReference type="Pfam" id="PF03031">
    <property type="entry name" value="NIF"/>
    <property type="match status" value="1"/>
</dbReference>
<dbReference type="GO" id="GO:0015031">
    <property type="term" value="P:protein transport"/>
    <property type="evidence" value="ECO:0007669"/>
    <property type="project" value="UniProtKB-KW"/>
</dbReference>
<protein>
    <recommendedName>
        <fullName evidence="4">Mitochondrial import inner membrane translocase subunit TIM50</fullName>
    </recommendedName>
    <alternativeName>
        <fullName evidence="3">Mitochondrial import inner membrane translocase subunit tim50</fullName>
    </alternativeName>
</protein>
<keyword evidence="10" id="KW-1133">Transmembrane helix</keyword>
<dbReference type="SUPFAM" id="SSF47576">
    <property type="entry name" value="Calponin-homology domain, CH-domain"/>
    <property type="match status" value="1"/>
</dbReference>
<comment type="function">
    <text evidence="14">Essential component of the TIM23 complex, a complex that mediates the translocation of transit peptide-containing proteins across the mitochondrial inner membrane. Required to direct preproteins in transit and direct them to the channel protein TIM23, and possibly facilitates transfer of the translocating proteins from the TOM complex to the TIM23 complex.</text>
</comment>
<dbReference type="InterPro" id="IPR008936">
    <property type="entry name" value="Rho_GTPase_activation_prot"/>
</dbReference>
<reference evidence="20 21" key="1">
    <citation type="submission" date="2018-12" db="EMBL/GenBank/DDBJ databases">
        <title>Venturia inaequalis Genome Resource.</title>
        <authorList>
            <person name="Lichtner F.J."/>
        </authorList>
    </citation>
    <scope>NUCLEOTIDE SEQUENCE [LARGE SCALE GENOMIC DNA]</scope>
    <source>
        <strain evidence="20 21">120213</strain>
    </source>
</reference>
<dbReference type="InterPro" id="IPR001936">
    <property type="entry name" value="RasGAP_dom"/>
</dbReference>
<dbReference type="PANTHER" id="PTHR14149">
    <property type="entry name" value="RAS GTPASE-ACTIVATING PROTEIN WITH IQ MOTIF"/>
    <property type="match status" value="1"/>
</dbReference>
<dbReference type="Gene3D" id="1.10.506.10">
    <property type="entry name" value="GTPase Activation - p120gap, domain 1"/>
    <property type="match status" value="1"/>
</dbReference>
<feature type="compositionally biased region" description="Basic and acidic residues" evidence="16">
    <location>
        <begin position="1901"/>
        <end position="1913"/>
    </location>
</feature>
<evidence type="ECO:0000256" key="4">
    <source>
        <dbReference type="ARBA" id="ARBA00020799"/>
    </source>
</evidence>
<keyword evidence="11" id="KW-0811">Translocation</keyword>
<dbReference type="CDD" id="cd05127">
    <property type="entry name" value="RasGAP_IQGAP_like"/>
    <property type="match status" value="1"/>
</dbReference>
<dbReference type="InterPro" id="IPR023214">
    <property type="entry name" value="HAD_sf"/>
</dbReference>
<feature type="domain" description="FCP1 homology" evidence="19">
    <location>
        <begin position="2001"/>
        <end position="2144"/>
    </location>
</feature>
<dbReference type="CDD" id="cd21206">
    <property type="entry name" value="CH_IQGAP"/>
    <property type="match status" value="1"/>
</dbReference>
<dbReference type="Pfam" id="PF00307">
    <property type="entry name" value="CH"/>
    <property type="match status" value="1"/>
</dbReference>
<keyword evidence="13" id="KW-0472">Membrane</keyword>
<evidence type="ECO:0000259" key="17">
    <source>
        <dbReference type="PROSITE" id="PS50018"/>
    </source>
</evidence>
<keyword evidence="8" id="KW-0653">Protein transport</keyword>
<feature type="region of interest" description="Disordered" evidence="16">
    <location>
        <begin position="2275"/>
        <end position="2294"/>
    </location>
</feature>
<keyword evidence="7" id="KW-0999">Mitochondrion inner membrane</keyword>
<feature type="domain" description="Calponin-homology (CH)" evidence="18">
    <location>
        <begin position="304"/>
        <end position="410"/>
    </location>
</feature>
<feature type="compositionally biased region" description="Polar residues" evidence="16">
    <location>
        <begin position="1822"/>
        <end position="1850"/>
    </location>
</feature>
<sequence length="2294" mass="260133">MSQNYPYRPRSAVGHPATSPSPLRHASTASTGSNASSNYPPSRTSTLSSNASAGYPTERPGHRRGQSEAAINTAPAKEGDNNNGAASTYASVRQSLRPAARTTNTSPSSLQSRPLPTINSRPSIAGSRPPSIAESRPSSIAESVASSTRSTIEATSSAVPQRRPLSTHSRSQSVDEFRSQDSYDGSLSPVAALRPAANGISRSTSIRGHDRSQSSSSHVHFTPHLDRPELEVFQKSTTGHLRTLSKIEDEDLKLVARDSDVVGLQGRHKLKRGNNQKTNRATPGWAGSIWMDKQRQFLAAYEYLCHIGEAKEWIEDIIGQEIAPIVSLEEAMRDGVTLAEIVQSLYPDRRLRIFRHAKLQFRHSDNIAIFFRFLEEIELPDLFWFELVDLYEKKNIPKVVYCIHALSWLLYRKGIVDFRIGNLVGQLQFEDHELEATQKGLDKVGAMPNFSGMGATFGAEPEPEPEPEPQETEEERIDRELLENKESVIDLQAQIRGAMVRLRLGDTMQDLWDSEVWVADLQAKIRGDFAREIFKYRLDMREFAVGLQSASRGFLVRCQARYEQDYWEGCEHEVVLLQSLVRSRKARAETKHFVTKLHRQEHGIRQLQAAIRGALTRRDVSDEFEATQEAGEGVQWLQAAIRGALARKRIEAQLESFESARSHVEQFQAAIRGALARQRVETQLEKFEVAESQVERLQAAVRGMLQRKAHRVDRTSLRQHESLISILQAAVRASASRKIHYEVKEDLHSKATEWKELQSAARGQALRRSLAISQQALRAEIGSITAFQAIARGYMARNWDSELRAALLSQQSYVISLQSQSRGHLVRKRQASDMIDLHRASGPIVQFQAASRGYINRLRTEDLLNELYDHEDAIAALQSFIRASACSGRIGKLFMELEGEEEMIEHLQSLARGNLVRVKFEEKMKFYKENMQKVVKIQSFIRGRQQGESYKTLTSGENPPVGTVKNFVHLLNDSDFDFDEEIEFERLRKTVVHQVRQNELAEQYIDQLDVKIALLVKNKITLDEVVKHQKHFGGHVGSLLSSKDIASKDPFDLKALNKNSRNKLEHYQELFFVLQTQPQYLARLFKKLREQGIPEQEGKRIELLMMGVYGFAQKRREEYYLLKLLSRAIKEEVDGCDTLQDYIRGNFFWTKLLASYMRSPRDRKYLRDALAPVVKEDILENEGLDLESDPMQIYRSAINNEELRTGQRSRRRADIPREEAIRDPETRETFIRHLQDLRDIADHFFLCLEETLHKMPYGVRYISQQMFEILRSKFPHDAPQHLLSIVGNWLWKAYIQPALLQPDTWGVVDRGLSPMQKRNLGEVAKVVGQIAAGRLFGGENVYLQPINPYISEALGRIDEIWSKMIDVREADAHFDIDEFNDLYARTKPTLYMKLTDIFAIHKLLAQDISAVCPSQDDMLREVIRELGSAKNNENDMLHVSSSEITLTLNPKYHDMEDPDAAVKSLFMETKRCVLYIIRIQTGSNLLDIMVRPILVEDEDRWSQLVNDELLESGSGRNPRRSSNPYSNSSALVDITILSYSELKRTALENILTLEKTGRITRANHYQDLLNAIAIDIRTKHKRRIQRSREMDNVRATLSALQEKASWLESQLRSYNDYIEQAMVTLQQKSKGKKRFLLPFTKQYNHERELARSGRVPRFGSFKYSARNLAEKGVVVAWRGYSERQWDKINVTISSDEVGVFHIEGSIGSLMIPGAAASVPLDDLLQAQFNNSLNGRPLLAPALVPAAATQWARYKSNRSSTTRKDSSDHSKYNSKASESAKHNSSAKEAAEFDTTATPSRNTTPSSQPGPGRTEPGSLPIERNQGNDFDTAQEEFNSPQSPGANTASNTPSQPLPDLRQGIPSTFADEFMKNQKASQTGEHAHHDINVTEDPRQSSGDGDGDGGKDTGRGEGEFPKSAYQTSIDKRRDKMAKYLYGAVGLLLATSALYVGRNWDDEIEERRHPNAPSGWGLQLFYDRAKARISSQMGYYTEPTFDKLLPDITPAPPYTLVLSLEDMLIHSEWTREHGWRTAKRPGLDYFLGYMSQYFEIVLFTSQPVGAADQIVRKMDPWHFIVFPLFREATRYENGHYVKDLAYLNRPLSKTIILDTKPEHVKAQPENAIVLKPWKGDVKDKELVNLIPFLEHVAAMGINDVRDAIKSFEGKHIPTEFAMRQAKAREEFNKQLAEEQAKKPKRSGVGFLNSALGIKPQGGTTYDGQTTVAEELAKGKMLGDQIRERGIKQYEMLEREIRENGEKWLKEEAEMEKKAMAEQMQNMKKGFPFFGGGPKPGEGEARK</sequence>
<dbReference type="SMART" id="SM00033">
    <property type="entry name" value="CH"/>
    <property type="match status" value="1"/>
</dbReference>
<dbReference type="CDD" id="cd07521">
    <property type="entry name" value="HAD_FCP1-like"/>
    <property type="match status" value="1"/>
</dbReference>